<dbReference type="PANTHER" id="PTHR34136">
    <property type="match status" value="1"/>
</dbReference>
<keyword evidence="1" id="KW-0328">Glycosyltransferase</keyword>
<dbReference type="CDD" id="cd06533">
    <property type="entry name" value="Glyco_transf_WecG_TagA"/>
    <property type="match status" value="1"/>
</dbReference>
<dbReference type="Proteomes" id="UP000778523">
    <property type="component" value="Unassembled WGS sequence"/>
</dbReference>
<evidence type="ECO:0000313" key="4">
    <source>
        <dbReference type="Proteomes" id="UP000778523"/>
    </source>
</evidence>
<dbReference type="NCBIfam" id="TIGR00696">
    <property type="entry name" value="wecG_tagA_cpsF"/>
    <property type="match status" value="1"/>
</dbReference>
<gene>
    <name evidence="3" type="ORF">HJ583_003240</name>
</gene>
<evidence type="ECO:0000256" key="1">
    <source>
        <dbReference type="ARBA" id="ARBA00022676"/>
    </source>
</evidence>
<evidence type="ECO:0000313" key="3">
    <source>
        <dbReference type="EMBL" id="NSL54031.1"/>
    </source>
</evidence>
<accession>A0ABX2IC31</accession>
<dbReference type="InterPro" id="IPR004629">
    <property type="entry name" value="WecG_TagA_CpsF"/>
</dbReference>
<evidence type="ECO:0000256" key="2">
    <source>
        <dbReference type="ARBA" id="ARBA00022679"/>
    </source>
</evidence>
<keyword evidence="4" id="KW-1185">Reference proteome</keyword>
<reference evidence="3 4" key="1">
    <citation type="submission" date="2020-06" db="EMBL/GenBank/DDBJ databases">
        <title>Draft genome of Uliginosibacterium sp. IMCC34675.</title>
        <authorList>
            <person name="Song J."/>
        </authorList>
    </citation>
    <scope>NUCLEOTIDE SEQUENCE [LARGE SCALE GENOMIC DNA]</scope>
    <source>
        <strain evidence="3 4">IMCC34675</strain>
    </source>
</reference>
<sequence>MQTRSEVVADVVSCQLGQVFECRLLITPNVDHVITLHENPDYRSACEYAWKLTVDGFPVAKFLKLTGVDIPERVTGADLFPEIMQALYPQKHRPCFLVATEHTRSHLEAWLEQRGFEQSCFIVKVPPFGFERNEEFSDQLLADLGRVRATHLFMGVGAPKSEIWSYRNRARLANVCVLCFGAGIEFFSGNLVRAPEWMQKYGLEWIWRLCSEPRRLAKRYLVNSWKFFYYAAREFVRQKKGVPE</sequence>
<dbReference type="EMBL" id="JABCSC020000001">
    <property type="protein sequence ID" value="NSL54031.1"/>
    <property type="molecule type" value="Genomic_DNA"/>
</dbReference>
<proteinExistence type="predicted"/>
<keyword evidence="2" id="KW-0808">Transferase</keyword>
<organism evidence="3 4">
    <name type="scientific">Uliginosibacterium aquaticum</name>
    <dbReference type="NCBI Taxonomy" id="2731212"/>
    <lineage>
        <taxon>Bacteria</taxon>
        <taxon>Pseudomonadati</taxon>
        <taxon>Pseudomonadota</taxon>
        <taxon>Betaproteobacteria</taxon>
        <taxon>Rhodocyclales</taxon>
        <taxon>Zoogloeaceae</taxon>
        <taxon>Uliginosibacterium</taxon>
    </lineage>
</organism>
<dbReference type="PANTHER" id="PTHR34136:SF1">
    <property type="entry name" value="UDP-N-ACETYL-D-MANNOSAMINURONIC ACID TRANSFERASE"/>
    <property type="match status" value="1"/>
</dbReference>
<comment type="caution">
    <text evidence="3">The sequence shown here is derived from an EMBL/GenBank/DDBJ whole genome shotgun (WGS) entry which is preliminary data.</text>
</comment>
<name>A0ABX2IC31_9RHOO</name>
<protein>
    <submittedName>
        <fullName evidence="3">WecB/TagA/CpsF family glycosyltransferase</fullName>
    </submittedName>
</protein>
<dbReference type="RefSeq" id="WP_170020439.1">
    <property type="nucleotide sequence ID" value="NZ_JABCSC020000001.1"/>
</dbReference>
<dbReference type="Pfam" id="PF03808">
    <property type="entry name" value="Glyco_tran_WecG"/>
    <property type="match status" value="1"/>
</dbReference>